<evidence type="ECO:0000256" key="9">
    <source>
        <dbReference type="ARBA" id="ARBA00023136"/>
    </source>
</evidence>
<dbReference type="eggNOG" id="KOG0754">
    <property type="taxonomic scope" value="Eukaryota"/>
</dbReference>
<evidence type="ECO:0000256" key="3">
    <source>
        <dbReference type="ARBA" id="ARBA00022448"/>
    </source>
</evidence>
<evidence type="ECO:0000256" key="2">
    <source>
        <dbReference type="ARBA" id="ARBA00006375"/>
    </source>
</evidence>
<dbReference type="GO" id="GO:0005310">
    <property type="term" value="F:dicarboxylic acid transmembrane transporter activity"/>
    <property type="evidence" value="ECO:0007669"/>
    <property type="project" value="EnsemblFungi"/>
</dbReference>
<name>J7RBI0_HUIN7</name>
<reference evidence="14" key="2">
    <citation type="submission" date="2012-08" db="EMBL/GenBank/DDBJ databases">
        <title>Genome sequence of Kazachstania naganishii.</title>
        <authorList>
            <person name="Gordon J.L."/>
            <person name="Armisen D."/>
            <person name="Proux-Wera E."/>
            <person name="OhEigeartaigh S.S."/>
            <person name="Byrne K.P."/>
            <person name="Wolfe K.H."/>
        </authorList>
    </citation>
    <scope>NUCLEOTIDE SEQUENCE [LARGE SCALE GENOMIC DNA]</scope>
    <source>
        <strain evidence="14">ATCC MYA-139 / BCRC 22969 / CBS 8797 / CCRC 22969 / KCTC 17520 / NBRC 10181 / NCYC 3082</strain>
    </source>
</reference>
<evidence type="ECO:0000256" key="1">
    <source>
        <dbReference type="ARBA" id="ARBA00004448"/>
    </source>
</evidence>
<keyword evidence="6" id="KW-0999">Mitochondrion inner membrane</keyword>
<evidence type="ECO:0000313" key="14">
    <source>
        <dbReference type="Proteomes" id="UP000006310"/>
    </source>
</evidence>
<evidence type="ECO:0008006" key="15">
    <source>
        <dbReference type="Google" id="ProtNLM"/>
    </source>
</evidence>
<sequence>MSAAGKEGAVKAPLPFGYQFIAGAVAGVSELLVMYPLDVVKTRMQLQSSVRGGAGGGEVYSGLVDCLSKIIKREGARTLYRGISSPILMEAPKRATKFAFNEKFQKLYANVVGLAPGKTNQAISILAGASAGITEAFVIVPFELVKVRCQDAAAKVNGPMEVLKAIVKKDGVLGLYNGLEATVWRHALWNSGYFGIIFQVRKLLPAAKSKSEKVRNDLLAGTVGGTMGCIFNTPFDVVKSRIQSSGNSVVDPADATKTIKKYNWSVPAVKTIYKEEGFSALYKGFVPKIARLGPGGGILLIVFGTVTEFFEKMRE</sequence>
<dbReference type="RefSeq" id="XP_022466480.1">
    <property type="nucleotide sequence ID" value="XM_022610156.1"/>
</dbReference>
<keyword evidence="14" id="KW-1185">Reference proteome</keyword>
<dbReference type="KEGG" id="kng:KNAG_0J01540"/>
<evidence type="ECO:0000256" key="10">
    <source>
        <dbReference type="PROSITE-ProRule" id="PRU00282"/>
    </source>
</evidence>
<dbReference type="InterPro" id="IPR023395">
    <property type="entry name" value="MCP_dom_sf"/>
</dbReference>
<dbReference type="OrthoDB" id="434783at2759"/>
<dbReference type="EMBL" id="HE978323">
    <property type="protein sequence ID" value="CCK72235.1"/>
    <property type="molecule type" value="Genomic_DNA"/>
</dbReference>
<feature type="repeat" description="Solcar" evidence="10">
    <location>
        <begin position="119"/>
        <end position="203"/>
    </location>
</feature>
<reference evidence="13 14" key="1">
    <citation type="journal article" date="2011" name="Proc. Natl. Acad. Sci. U.S.A.">
        <title>Evolutionary erosion of yeast sex chromosomes by mating-type switching accidents.</title>
        <authorList>
            <person name="Gordon J.L."/>
            <person name="Armisen D."/>
            <person name="Proux-Wera E."/>
            <person name="Oheigeartaigh S.S."/>
            <person name="Byrne K.P."/>
            <person name="Wolfe K.H."/>
        </authorList>
    </citation>
    <scope>NUCLEOTIDE SEQUENCE [LARGE SCALE GENOMIC DNA]</scope>
    <source>
        <strain evidence="14">ATCC MYA-139 / BCRC 22969 / CBS 8797 / CCRC 22969 / KCTC 17520 / NBRC 10181 / NCYC 3082</strain>
    </source>
</reference>
<dbReference type="SUPFAM" id="SSF103506">
    <property type="entry name" value="Mitochondrial carrier"/>
    <property type="match status" value="1"/>
</dbReference>
<evidence type="ECO:0000256" key="5">
    <source>
        <dbReference type="ARBA" id="ARBA00022737"/>
    </source>
</evidence>
<evidence type="ECO:0000256" key="11">
    <source>
        <dbReference type="RuleBase" id="RU000488"/>
    </source>
</evidence>
<feature type="repeat" description="Solcar" evidence="10">
    <location>
        <begin position="212"/>
        <end position="309"/>
    </location>
</feature>
<keyword evidence="3 11" id="KW-0813">Transport</keyword>
<keyword evidence="7 12" id="KW-1133">Transmembrane helix</keyword>
<feature type="transmembrane region" description="Helical" evidence="12">
    <location>
        <begin position="16"/>
        <end position="37"/>
    </location>
</feature>
<dbReference type="OMA" id="LPFQYQF"/>
<accession>J7RBI0</accession>
<evidence type="ECO:0000256" key="12">
    <source>
        <dbReference type="SAM" id="Phobius"/>
    </source>
</evidence>
<evidence type="ECO:0000256" key="4">
    <source>
        <dbReference type="ARBA" id="ARBA00022692"/>
    </source>
</evidence>
<evidence type="ECO:0000256" key="7">
    <source>
        <dbReference type="ARBA" id="ARBA00022989"/>
    </source>
</evidence>
<keyword evidence="4 10" id="KW-0812">Transmembrane</keyword>
<proteinExistence type="inferred from homology"/>
<evidence type="ECO:0000256" key="8">
    <source>
        <dbReference type="ARBA" id="ARBA00023128"/>
    </source>
</evidence>
<dbReference type="InterPro" id="IPR002067">
    <property type="entry name" value="MCP"/>
</dbReference>
<dbReference type="PRINTS" id="PR00927">
    <property type="entry name" value="ADPTRNSLCASE"/>
</dbReference>
<dbReference type="Pfam" id="PF00153">
    <property type="entry name" value="Mito_carr"/>
    <property type="match status" value="3"/>
</dbReference>
<dbReference type="GO" id="GO:0140021">
    <property type="term" value="P:mitochondrial ADP transmembrane transport"/>
    <property type="evidence" value="ECO:0007669"/>
    <property type="project" value="InterPro"/>
</dbReference>
<dbReference type="InterPro" id="IPR018108">
    <property type="entry name" value="MCP_transmembrane"/>
</dbReference>
<dbReference type="Proteomes" id="UP000006310">
    <property type="component" value="Chromosome 10"/>
</dbReference>
<gene>
    <name evidence="13" type="primary">KNAG0J01540</name>
    <name evidence="13" type="ordered locus">KNAG_0J01540</name>
</gene>
<keyword evidence="5" id="KW-0677">Repeat</keyword>
<protein>
    <recommendedName>
        <fullName evidence="15">Mitochondrial 2-oxodicarboxylate carrier 1</fullName>
    </recommendedName>
</protein>
<dbReference type="PRINTS" id="PR00926">
    <property type="entry name" value="MITOCARRIER"/>
</dbReference>
<dbReference type="GO" id="GO:0006839">
    <property type="term" value="P:mitochondrial transport"/>
    <property type="evidence" value="ECO:0007669"/>
    <property type="project" value="EnsemblFungi"/>
</dbReference>
<keyword evidence="9 10" id="KW-0472">Membrane</keyword>
<dbReference type="InterPro" id="IPR051752">
    <property type="entry name" value="Mito_2-oxodicarb_carrier"/>
</dbReference>
<dbReference type="PANTHER" id="PTHR46356">
    <property type="entry name" value="MITOCHONDRIAL 2-OXODICARBOXYLATE CARRIER"/>
    <property type="match status" value="1"/>
</dbReference>
<feature type="repeat" description="Solcar" evidence="10">
    <location>
        <begin position="14"/>
        <end position="107"/>
    </location>
</feature>
<comment type="similarity">
    <text evidence="2 11">Belongs to the mitochondrial carrier (TC 2.A.29) family.</text>
</comment>
<dbReference type="PANTHER" id="PTHR46356:SF1">
    <property type="entry name" value="MITOCHONDRIAL 2-OXODICARBOXYLATE CARRIER"/>
    <property type="match status" value="1"/>
</dbReference>
<dbReference type="GO" id="GO:0005743">
    <property type="term" value="C:mitochondrial inner membrane"/>
    <property type="evidence" value="ECO:0007669"/>
    <property type="project" value="UniProtKB-SubCell"/>
</dbReference>
<keyword evidence="8" id="KW-0496">Mitochondrion</keyword>
<evidence type="ECO:0000313" key="13">
    <source>
        <dbReference type="EMBL" id="CCK72235.1"/>
    </source>
</evidence>
<dbReference type="PROSITE" id="PS50920">
    <property type="entry name" value="SOLCAR"/>
    <property type="match status" value="3"/>
</dbReference>
<dbReference type="Gene3D" id="1.50.40.10">
    <property type="entry name" value="Mitochondrial carrier domain"/>
    <property type="match status" value="1"/>
</dbReference>
<dbReference type="InterPro" id="IPR002113">
    <property type="entry name" value="ADT_euk_type"/>
</dbReference>
<organism evidence="13 14">
    <name type="scientific">Huiozyma naganishii (strain ATCC MYA-139 / BCRC 22969 / CBS 8797 / KCTC 17520 / NBRC 10181 / NCYC 3082 / Yp74L-3)</name>
    <name type="common">Yeast</name>
    <name type="synonym">Kazachstania naganishii</name>
    <dbReference type="NCBI Taxonomy" id="1071383"/>
    <lineage>
        <taxon>Eukaryota</taxon>
        <taxon>Fungi</taxon>
        <taxon>Dikarya</taxon>
        <taxon>Ascomycota</taxon>
        <taxon>Saccharomycotina</taxon>
        <taxon>Saccharomycetes</taxon>
        <taxon>Saccharomycetales</taxon>
        <taxon>Saccharomycetaceae</taxon>
        <taxon>Huiozyma</taxon>
    </lineage>
</organism>
<dbReference type="GeneID" id="34527990"/>
<dbReference type="GO" id="GO:1990544">
    <property type="term" value="P:mitochondrial ATP transmembrane transport"/>
    <property type="evidence" value="ECO:0007669"/>
    <property type="project" value="InterPro"/>
</dbReference>
<comment type="subcellular location">
    <subcellularLocation>
        <location evidence="1">Mitochondrion inner membrane</location>
        <topology evidence="1">Multi-pass membrane protein</topology>
    </subcellularLocation>
</comment>
<evidence type="ECO:0000256" key="6">
    <source>
        <dbReference type="ARBA" id="ARBA00022792"/>
    </source>
</evidence>
<dbReference type="AlphaFoldDB" id="J7RBI0"/>
<dbReference type="GO" id="GO:0005471">
    <property type="term" value="F:ATP:ADP antiporter activity"/>
    <property type="evidence" value="ECO:0007669"/>
    <property type="project" value="InterPro"/>
</dbReference>
<dbReference type="HOGENOM" id="CLU_015166_5_2_1"/>